<evidence type="ECO:0000256" key="10">
    <source>
        <dbReference type="ARBA" id="ARBA00022842"/>
    </source>
</evidence>
<feature type="binding site" evidence="11">
    <location>
        <position position="69"/>
    </location>
    <ligand>
        <name>Mg(2+)</name>
        <dbReference type="ChEBI" id="CHEBI:18420"/>
        <label>1</label>
    </ligand>
</feature>
<feature type="domain" description="RNase H type-1" evidence="12">
    <location>
        <begin position="1"/>
        <end position="142"/>
    </location>
</feature>
<feature type="binding site" evidence="11">
    <location>
        <position position="9"/>
    </location>
    <ligand>
        <name>Mg(2+)</name>
        <dbReference type="ChEBI" id="CHEBI:18420"/>
        <label>2</label>
    </ligand>
</feature>
<proteinExistence type="inferred from homology"/>
<dbReference type="InterPro" id="IPR002156">
    <property type="entry name" value="RNaseH_domain"/>
</dbReference>
<protein>
    <recommendedName>
        <fullName evidence="5 11">Ribonuclease H</fullName>
        <shortName evidence="11">RNase H</shortName>
        <ecNumber evidence="5 11">3.1.26.4</ecNumber>
    </recommendedName>
</protein>
<evidence type="ECO:0000256" key="3">
    <source>
        <dbReference type="ARBA" id="ARBA00005300"/>
    </source>
</evidence>
<dbReference type="GO" id="GO:0004523">
    <property type="term" value="F:RNA-DNA hybrid ribonuclease activity"/>
    <property type="evidence" value="ECO:0007669"/>
    <property type="project" value="UniProtKB-UniRule"/>
</dbReference>
<dbReference type="GO" id="GO:0005737">
    <property type="term" value="C:cytoplasm"/>
    <property type="evidence" value="ECO:0007669"/>
    <property type="project" value="UniProtKB-SubCell"/>
</dbReference>
<sequence>MKKIEIFTDGACSGNPGPGGYGVLLRYKGTSKELWGGDPSTTNNRMELTAVITALSALKEPCEVELYSDSKYIIDAVTKGWAKKWRANNWVKSDKKKALNSDLWEKLLDLLEVHKVNFNWVKGHAGHPENERCDALAVMGSKKFSRS</sequence>
<evidence type="ECO:0000313" key="13">
    <source>
        <dbReference type="EMBL" id="MCQ5154041.1"/>
    </source>
</evidence>
<keyword evidence="11" id="KW-0963">Cytoplasm</keyword>
<evidence type="ECO:0000256" key="5">
    <source>
        <dbReference type="ARBA" id="ARBA00012180"/>
    </source>
</evidence>
<dbReference type="InterPro" id="IPR022892">
    <property type="entry name" value="RNaseHI"/>
</dbReference>
<dbReference type="CDD" id="cd09278">
    <property type="entry name" value="RNase_HI_prokaryote_like"/>
    <property type="match status" value="1"/>
</dbReference>
<dbReference type="InterPro" id="IPR012337">
    <property type="entry name" value="RNaseH-like_sf"/>
</dbReference>
<reference evidence="13" key="1">
    <citation type="submission" date="2022-06" db="EMBL/GenBank/DDBJ databases">
        <title>Isolation of gut microbiota from human fecal samples.</title>
        <authorList>
            <person name="Pamer E.G."/>
            <person name="Barat B."/>
            <person name="Waligurski E."/>
            <person name="Medina S."/>
            <person name="Paddock L."/>
            <person name="Mostad J."/>
        </authorList>
    </citation>
    <scope>NUCLEOTIDE SEQUENCE</scope>
    <source>
        <strain evidence="13">DFI.5.57</strain>
    </source>
</reference>
<evidence type="ECO:0000256" key="11">
    <source>
        <dbReference type="HAMAP-Rule" id="MF_00042"/>
    </source>
</evidence>
<evidence type="ECO:0000256" key="1">
    <source>
        <dbReference type="ARBA" id="ARBA00000077"/>
    </source>
</evidence>
<evidence type="ECO:0000256" key="7">
    <source>
        <dbReference type="ARBA" id="ARBA00022723"/>
    </source>
</evidence>
<evidence type="ECO:0000256" key="6">
    <source>
        <dbReference type="ARBA" id="ARBA00022722"/>
    </source>
</evidence>
<dbReference type="InterPro" id="IPR050092">
    <property type="entry name" value="RNase_H"/>
</dbReference>
<evidence type="ECO:0000313" key="14">
    <source>
        <dbReference type="Proteomes" id="UP001206236"/>
    </source>
</evidence>
<feature type="binding site" evidence="11">
    <location>
        <position position="47"/>
    </location>
    <ligand>
        <name>Mg(2+)</name>
        <dbReference type="ChEBI" id="CHEBI:18420"/>
        <label>1</label>
    </ligand>
</feature>
<comment type="subcellular location">
    <subcellularLocation>
        <location evidence="11">Cytoplasm</location>
    </subcellularLocation>
</comment>
<dbReference type="Pfam" id="PF00075">
    <property type="entry name" value="RNase_H"/>
    <property type="match status" value="1"/>
</dbReference>
<keyword evidence="7 11" id="KW-0479">Metal-binding</keyword>
<dbReference type="GO" id="GO:0000287">
    <property type="term" value="F:magnesium ion binding"/>
    <property type="evidence" value="ECO:0007669"/>
    <property type="project" value="UniProtKB-UniRule"/>
</dbReference>
<name>A0AAW5KSM5_9FIRM</name>
<feature type="binding site" evidence="11">
    <location>
        <position position="134"/>
    </location>
    <ligand>
        <name>Mg(2+)</name>
        <dbReference type="ChEBI" id="CHEBI:18420"/>
        <label>2</label>
    </ligand>
</feature>
<dbReference type="Gene3D" id="3.30.420.10">
    <property type="entry name" value="Ribonuclease H-like superfamily/Ribonuclease H"/>
    <property type="match status" value="1"/>
</dbReference>
<keyword evidence="9 11" id="KW-0378">Hydrolase</keyword>
<comment type="similarity">
    <text evidence="3 11">Belongs to the RNase H family.</text>
</comment>
<feature type="binding site" evidence="11">
    <location>
        <position position="9"/>
    </location>
    <ligand>
        <name>Mg(2+)</name>
        <dbReference type="ChEBI" id="CHEBI:18420"/>
        <label>1</label>
    </ligand>
</feature>
<dbReference type="InterPro" id="IPR036397">
    <property type="entry name" value="RNaseH_sf"/>
</dbReference>
<dbReference type="RefSeq" id="WP_256322443.1">
    <property type="nucleotide sequence ID" value="NZ_JANGCN010000034.1"/>
</dbReference>
<keyword evidence="8 11" id="KW-0255">Endonuclease</keyword>
<dbReference type="SUPFAM" id="SSF53098">
    <property type="entry name" value="Ribonuclease H-like"/>
    <property type="match status" value="1"/>
</dbReference>
<keyword evidence="6 11" id="KW-0540">Nuclease</keyword>
<accession>A0AAW5KSM5</accession>
<evidence type="ECO:0000256" key="8">
    <source>
        <dbReference type="ARBA" id="ARBA00022759"/>
    </source>
</evidence>
<evidence type="ECO:0000259" key="12">
    <source>
        <dbReference type="PROSITE" id="PS50879"/>
    </source>
</evidence>
<evidence type="ECO:0000256" key="2">
    <source>
        <dbReference type="ARBA" id="ARBA00004065"/>
    </source>
</evidence>
<gene>
    <name evidence="11 13" type="primary">rnhA</name>
    <name evidence="13" type="ORF">NE632_12080</name>
</gene>
<dbReference type="GO" id="GO:0003676">
    <property type="term" value="F:nucleic acid binding"/>
    <property type="evidence" value="ECO:0007669"/>
    <property type="project" value="InterPro"/>
</dbReference>
<dbReference type="EC" id="3.1.26.4" evidence="5 11"/>
<dbReference type="GO" id="GO:0043137">
    <property type="term" value="P:DNA replication, removal of RNA primer"/>
    <property type="evidence" value="ECO:0007669"/>
    <property type="project" value="TreeGrafter"/>
</dbReference>
<dbReference type="PANTHER" id="PTHR10642">
    <property type="entry name" value="RIBONUCLEASE H1"/>
    <property type="match status" value="1"/>
</dbReference>
<comment type="cofactor">
    <cofactor evidence="11">
        <name>Mg(2+)</name>
        <dbReference type="ChEBI" id="CHEBI:18420"/>
    </cofactor>
    <text evidence="11">Binds 1 Mg(2+) ion per subunit. May bind a second metal ion at a regulatory site, or after substrate binding.</text>
</comment>
<comment type="catalytic activity">
    <reaction evidence="1 11">
        <text>Endonucleolytic cleavage to 5'-phosphomonoester.</text>
        <dbReference type="EC" id="3.1.26.4"/>
    </reaction>
</comment>
<dbReference type="PROSITE" id="PS50879">
    <property type="entry name" value="RNASE_H_1"/>
    <property type="match status" value="1"/>
</dbReference>
<comment type="caution">
    <text evidence="13">The sequence shown here is derived from an EMBL/GenBank/DDBJ whole genome shotgun (WGS) entry which is preliminary data.</text>
</comment>
<dbReference type="HAMAP" id="MF_00042">
    <property type="entry name" value="RNase_H"/>
    <property type="match status" value="1"/>
</dbReference>
<organism evidence="13 14">
    <name type="scientific">Ruminococcus bicirculans</name>
    <name type="common">ex Wegman et al. 2014</name>
    <dbReference type="NCBI Taxonomy" id="1160721"/>
    <lineage>
        <taxon>Bacteria</taxon>
        <taxon>Bacillati</taxon>
        <taxon>Bacillota</taxon>
        <taxon>Clostridia</taxon>
        <taxon>Eubacteriales</taxon>
        <taxon>Oscillospiraceae</taxon>
        <taxon>Ruminococcus</taxon>
    </lineage>
</organism>
<dbReference type="PANTHER" id="PTHR10642:SF26">
    <property type="entry name" value="RIBONUCLEASE H1"/>
    <property type="match status" value="1"/>
</dbReference>
<comment type="function">
    <text evidence="2 11">Endonuclease that specifically degrades the RNA of RNA-DNA hybrids.</text>
</comment>
<evidence type="ECO:0000256" key="4">
    <source>
        <dbReference type="ARBA" id="ARBA00011245"/>
    </source>
</evidence>
<dbReference type="AlphaFoldDB" id="A0AAW5KSM5"/>
<dbReference type="FunFam" id="3.30.420.10:FF:000089">
    <property type="entry name" value="Ribonuclease H"/>
    <property type="match status" value="1"/>
</dbReference>
<dbReference type="Proteomes" id="UP001206236">
    <property type="component" value="Unassembled WGS sequence"/>
</dbReference>
<evidence type="ECO:0000256" key="9">
    <source>
        <dbReference type="ARBA" id="ARBA00022801"/>
    </source>
</evidence>
<dbReference type="NCBIfam" id="NF001236">
    <property type="entry name" value="PRK00203.1"/>
    <property type="match status" value="1"/>
</dbReference>
<dbReference type="EMBL" id="JANGCN010000034">
    <property type="protein sequence ID" value="MCQ5154041.1"/>
    <property type="molecule type" value="Genomic_DNA"/>
</dbReference>
<comment type="subunit">
    <text evidence="4 11">Monomer.</text>
</comment>
<keyword evidence="10 11" id="KW-0460">Magnesium</keyword>